<dbReference type="EMBL" id="MU157828">
    <property type="protein sequence ID" value="KAF9533615.1"/>
    <property type="molecule type" value="Genomic_DNA"/>
</dbReference>
<keyword evidence="4" id="KW-1185">Reference proteome</keyword>
<feature type="region of interest" description="Disordered" evidence="1">
    <location>
        <begin position="1"/>
        <end position="76"/>
    </location>
</feature>
<evidence type="ECO:0000256" key="1">
    <source>
        <dbReference type="SAM" id="MobiDB-lite"/>
    </source>
</evidence>
<dbReference type="AlphaFoldDB" id="A0A9P6JVN5"/>
<evidence type="ECO:0000313" key="4">
    <source>
        <dbReference type="Proteomes" id="UP000807306"/>
    </source>
</evidence>
<evidence type="ECO:0000259" key="2">
    <source>
        <dbReference type="PROSITE" id="PS50181"/>
    </source>
</evidence>
<feature type="domain" description="F-box" evidence="2">
    <location>
        <begin position="86"/>
        <end position="135"/>
    </location>
</feature>
<dbReference type="PROSITE" id="PS50181">
    <property type="entry name" value="FBOX"/>
    <property type="match status" value="1"/>
</dbReference>
<accession>A0A9P6JVN5</accession>
<dbReference type="OrthoDB" id="2322499at2759"/>
<feature type="compositionally biased region" description="Basic residues" evidence="1">
    <location>
        <begin position="1"/>
        <end position="10"/>
    </location>
</feature>
<reference evidence="3" key="1">
    <citation type="submission" date="2020-11" db="EMBL/GenBank/DDBJ databases">
        <authorList>
            <consortium name="DOE Joint Genome Institute"/>
            <person name="Ahrendt S."/>
            <person name="Riley R."/>
            <person name="Andreopoulos W."/>
            <person name="Labutti K."/>
            <person name="Pangilinan J."/>
            <person name="Ruiz-Duenas F.J."/>
            <person name="Barrasa J.M."/>
            <person name="Sanchez-Garcia M."/>
            <person name="Camarero S."/>
            <person name="Miyauchi S."/>
            <person name="Serrano A."/>
            <person name="Linde D."/>
            <person name="Babiker R."/>
            <person name="Drula E."/>
            <person name="Ayuso-Fernandez I."/>
            <person name="Pacheco R."/>
            <person name="Padilla G."/>
            <person name="Ferreira P."/>
            <person name="Barriuso J."/>
            <person name="Kellner H."/>
            <person name="Castanera R."/>
            <person name="Alfaro M."/>
            <person name="Ramirez L."/>
            <person name="Pisabarro A.G."/>
            <person name="Kuo A."/>
            <person name="Tritt A."/>
            <person name="Lipzen A."/>
            <person name="He G."/>
            <person name="Yan M."/>
            <person name="Ng V."/>
            <person name="Cullen D."/>
            <person name="Martin F."/>
            <person name="Rosso M.-N."/>
            <person name="Henrissat B."/>
            <person name="Hibbett D."/>
            <person name="Martinez A.T."/>
            <person name="Grigoriev I.V."/>
        </authorList>
    </citation>
    <scope>NUCLEOTIDE SEQUENCE</scope>
    <source>
        <strain evidence="3">CBS 506.95</strain>
    </source>
</reference>
<organism evidence="3 4">
    <name type="scientific">Crepidotus variabilis</name>
    <dbReference type="NCBI Taxonomy" id="179855"/>
    <lineage>
        <taxon>Eukaryota</taxon>
        <taxon>Fungi</taxon>
        <taxon>Dikarya</taxon>
        <taxon>Basidiomycota</taxon>
        <taxon>Agaricomycotina</taxon>
        <taxon>Agaricomycetes</taxon>
        <taxon>Agaricomycetidae</taxon>
        <taxon>Agaricales</taxon>
        <taxon>Agaricineae</taxon>
        <taxon>Crepidotaceae</taxon>
        <taxon>Crepidotus</taxon>
    </lineage>
</organism>
<dbReference type="Proteomes" id="UP000807306">
    <property type="component" value="Unassembled WGS sequence"/>
</dbReference>
<dbReference type="SUPFAM" id="SSF81383">
    <property type="entry name" value="F-box domain"/>
    <property type="match status" value="1"/>
</dbReference>
<comment type="caution">
    <text evidence="3">The sequence shown here is derived from an EMBL/GenBank/DDBJ whole genome shotgun (WGS) entry which is preliminary data.</text>
</comment>
<dbReference type="InterPro" id="IPR001810">
    <property type="entry name" value="F-box_dom"/>
</dbReference>
<name>A0A9P6JVN5_9AGAR</name>
<dbReference type="InterPro" id="IPR036047">
    <property type="entry name" value="F-box-like_dom_sf"/>
</dbReference>
<feature type="compositionally biased region" description="Acidic residues" evidence="1">
    <location>
        <begin position="21"/>
        <end position="37"/>
    </location>
</feature>
<proteinExistence type="predicted"/>
<sequence>MQRRSARLKGRPPPSVSYALDDLDIELDSEDDTEQGESDAPPLEARKVAKSRVRKRKSKTSSNESEDIEQAEQPKAKKLRGNRGFLHILLDMPTDILYEVLGTLEPLDLLSVARTVKSLRAILMSKISLSVWIHSFSNIVPVPPACPDDLSYPQYAELAYGRSCYYCRRNLGASCLYRSWRARVRACARCLGNKTLFIEDKHLASVLSNDYPLEVAQLLPAVTAQTGTGWRQKPVLYFLRSFHDKWRSEVLDFSCQADEVEWIDSKNRESTAALEESVKYITWSIEWEKESRSKIRLVIEKRKELVIDRIKKLGWEDELSKVPDDVEQPQDDPLISKIYQKELTEKILHNLEPRLEIIMQCVQLRRLTRERGQSLQIRITCLDFIRFEYVSSLAPGAFIPTTADLYTNDFIKAVLNGQTNYDILTISQREEIQNAFPEAIEKWQRDAEKSLLEIFATACSQPNNAIYDYDPSTILKLAITFFQCGRCDTFCTTEQMMRHSCTRKDFNTCALDEDLGAIKQATKMLPWNTNKLIRVPILTHYRVRIVLEECGFNSATIQVEEMQRLDPIFECLEHGDEKSGRCTMGWLSLCKHLHSTIHADLGKGKRTFLVLSGEEALEVRRRIVENQERYLGKSRLTTSICTHCRQKGSVFTLLQHIRDTHGVSKPALGKDMVTLPDSYLPEPSFMLWPPRDPEDIRTLREGAP</sequence>
<protein>
    <recommendedName>
        <fullName evidence="2">F-box domain-containing protein</fullName>
    </recommendedName>
</protein>
<gene>
    <name evidence="3" type="ORF">CPB83DRAFT_845570</name>
</gene>
<feature type="compositionally biased region" description="Basic residues" evidence="1">
    <location>
        <begin position="48"/>
        <end position="59"/>
    </location>
</feature>
<evidence type="ECO:0000313" key="3">
    <source>
        <dbReference type="EMBL" id="KAF9533615.1"/>
    </source>
</evidence>